<dbReference type="STRING" id="747525.W4KNT4"/>
<evidence type="ECO:0000313" key="5">
    <source>
        <dbReference type="EMBL" id="ETW87354.1"/>
    </source>
</evidence>
<dbReference type="SUPFAM" id="SSF48452">
    <property type="entry name" value="TPR-like"/>
    <property type="match status" value="1"/>
</dbReference>
<dbReference type="eggNOG" id="KOG1972">
    <property type="taxonomic scope" value="Eukaryota"/>
</dbReference>
<name>W4KNT4_HETIT</name>
<dbReference type="AlphaFoldDB" id="W4KNT4"/>
<dbReference type="EMBL" id="KI925454">
    <property type="protein sequence ID" value="ETW87354.1"/>
    <property type="molecule type" value="Genomic_DNA"/>
</dbReference>
<dbReference type="GO" id="GO:0031048">
    <property type="term" value="P:regulatory ncRNA-mediated heterochromatin formation"/>
    <property type="evidence" value="ECO:0007669"/>
    <property type="project" value="TreeGrafter"/>
</dbReference>
<evidence type="ECO:0000313" key="6">
    <source>
        <dbReference type="Proteomes" id="UP000030671"/>
    </source>
</evidence>
<dbReference type="InterPro" id="IPR011990">
    <property type="entry name" value="TPR-like_helical_dom_sf"/>
</dbReference>
<evidence type="ECO:0000256" key="1">
    <source>
        <dbReference type="ARBA" id="ARBA00004123"/>
    </source>
</evidence>
<dbReference type="GO" id="GO:0071013">
    <property type="term" value="C:catalytic step 2 spliceosome"/>
    <property type="evidence" value="ECO:0007669"/>
    <property type="project" value="TreeGrafter"/>
</dbReference>
<feature type="region of interest" description="Disordered" evidence="4">
    <location>
        <begin position="1"/>
        <end position="114"/>
    </location>
</feature>
<evidence type="ECO:0000256" key="4">
    <source>
        <dbReference type="SAM" id="MobiDB-lite"/>
    </source>
</evidence>
<dbReference type="InParanoid" id="W4KNT4"/>
<feature type="compositionally biased region" description="Basic and acidic residues" evidence="4">
    <location>
        <begin position="74"/>
        <end position="100"/>
    </location>
</feature>
<keyword evidence="3" id="KW-0539">Nucleus</keyword>
<dbReference type="Pfam" id="PF08424">
    <property type="entry name" value="NRDE-2"/>
    <property type="match status" value="1"/>
</dbReference>
<evidence type="ECO:0000256" key="2">
    <source>
        <dbReference type="ARBA" id="ARBA00009265"/>
    </source>
</evidence>
<proteinExistence type="inferred from homology"/>
<dbReference type="InterPro" id="IPR013633">
    <property type="entry name" value="NRDE-2"/>
</dbReference>
<dbReference type="Proteomes" id="UP000030671">
    <property type="component" value="Unassembled WGS sequence"/>
</dbReference>
<dbReference type="RefSeq" id="XP_009541265.1">
    <property type="nucleotide sequence ID" value="XM_009542970.1"/>
</dbReference>
<evidence type="ECO:0008006" key="7">
    <source>
        <dbReference type="Google" id="ProtNLM"/>
    </source>
</evidence>
<feature type="region of interest" description="Disordered" evidence="4">
    <location>
        <begin position="987"/>
        <end position="1008"/>
    </location>
</feature>
<sequence length="1020" mass="114622">MDVPSFSSFPPSFSSFPDLDLDPSKPPKSSSRQADEDRSKRKDKHRKEKKLKDSKHTHEDLGLERRLRRHRSKERAGKEVRLPFDDERLKEEEDRWRARSETQPSSSKILFYSDRKGDPLNVQALLKAPPKRRLIPSSDGPHKFEEVDGFIKLPSRRRDDQAYRSIETVRDNAESDFDSSSESDDASESTDNDADELTLTSYQEKMKALEQQLSADPSSVPTWLSLLSHSLSQIPVTSRNATKARSEITLSILERALSSLQPSSSAVQLKLKHLQAGEAVWLEAELKSRWEDALKLDNIEIWLAWLEWRFRKGEGGVDGATKDVLRVVGAVTNEIDRLRIMWRVAIAFRQYGFVERAVALFQAQAELVFCMPPSLVGSTFDKQLDAIEEFWESEVSRVGEPGSKGWNAWVAEGSPEHSADTLPRTDHPPVQVDIPDPYRKWAREEILADQTLQTPLRSTDAEADEDPYGTVLFSDIRPFLCSFTTARPKTLFRLVWLSFAGLYIPGLETALGTAAENVDDRWSRAHLTSPNCLASVFPSASAARRISVDAQCGAIIGREQEYTSGFGPVKNWSYRTVGALDTFGEGGWRMWTKEDMQGVNQGFVRRVFEQCRVGGDDVEWDTLALAFEAAVNVKSALKLSRSFLATARESLPHWAIHARLERLQGRTEAARKVYETVLSAPSSSQTRLSTGPLWWDWAEMEWLGERPDAALKVTLSSAGVAGTAGGGIAVLRAKRVLEDTVAEIPEMLWKAREAWLRLGTLLELLTASPGGGLPPFLVEPMQVGSVAAESRAVASLSMLYNHMVVLRSAARPTILRERLQEAARLYPDNTVVLGMFLEVQKGQGVWGRVRELVADVGADGAVKEKSVARRVMDVWIAGWERGRWEWEIERTRSGLNAAVESERTRGSPVLWRIFIEFEIRVQDLKRAKNVLFRAIAQCPGVKELYLLAFDTLRSVFTPGELNELGESMAERGVRMRKGLDEAVEGWVDTPEDNRGVEGGDSGEEDEIEYNARELRRLKPY</sequence>
<comment type="subcellular location">
    <subcellularLocation>
        <location evidence="1">Nucleus</location>
    </subcellularLocation>
</comment>
<feature type="region of interest" description="Disordered" evidence="4">
    <location>
        <begin position="168"/>
        <end position="194"/>
    </location>
</feature>
<dbReference type="Gene3D" id="1.25.40.10">
    <property type="entry name" value="Tetratricopeptide repeat domain"/>
    <property type="match status" value="1"/>
</dbReference>
<dbReference type="GeneID" id="20676788"/>
<dbReference type="OrthoDB" id="297219at2759"/>
<dbReference type="KEGG" id="hir:HETIRDRAFT_456969"/>
<evidence type="ECO:0000256" key="3">
    <source>
        <dbReference type="ARBA" id="ARBA00023242"/>
    </source>
</evidence>
<gene>
    <name evidence="5" type="ORF">HETIRDRAFT_456969</name>
</gene>
<organism evidence="5 6">
    <name type="scientific">Heterobasidion irregulare (strain TC 32-1)</name>
    <dbReference type="NCBI Taxonomy" id="747525"/>
    <lineage>
        <taxon>Eukaryota</taxon>
        <taxon>Fungi</taxon>
        <taxon>Dikarya</taxon>
        <taxon>Basidiomycota</taxon>
        <taxon>Agaricomycotina</taxon>
        <taxon>Agaricomycetes</taxon>
        <taxon>Russulales</taxon>
        <taxon>Bondarzewiaceae</taxon>
        <taxon>Heterobasidion</taxon>
        <taxon>Heterobasidion annosum species complex</taxon>
    </lineage>
</organism>
<feature type="compositionally biased region" description="Basic and acidic residues" evidence="4">
    <location>
        <begin position="50"/>
        <end position="65"/>
    </location>
</feature>
<reference evidence="5 6" key="1">
    <citation type="journal article" date="2012" name="New Phytol.">
        <title>Insight into trade-off between wood decay and parasitism from the genome of a fungal forest pathogen.</title>
        <authorList>
            <person name="Olson A."/>
            <person name="Aerts A."/>
            <person name="Asiegbu F."/>
            <person name="Belbahri L."/>
            <person name="Bouzid O."/>
            <person name="Broberg A."/>
            <person name="Canback B."/>
            <person name="Coutinho P.M."/>
            <person name="Cullen D."/>
            <person name="Dalman K."/>
            <person name="Deflorio G."/>
            <person name="van Diepen L.T."/>
            <person name="Dunand C."/>
            <person name="Duplessis S."/>
            <person name="Durling M."/>
            <person name="Gonthier P."/>
            <person name="Grimwood J."/>
            <person name="Fossdal C.G."/>
            <person name="Hansson D."/>
            <person name="Henrissat B."/>
            <person name="Hietala A."/>
            <person name="Himmelstrand K."/>
            <person name="Hoffmeister D."/>
            <person name="Hogberg N."/>
            <person name="James T.Y."/>
            <person name="Karlsson M."/>
            <person name="Kohler A."/>
            <person name="Kues U."/>
            <person name="Lee Y.H."/>
            <person name="Lin Y.C."/>
            <person name="Lind M."/>
            <person name="Lindquist E."/>
            <person name="Lombard V."/>
            <person name="Lucas S."/>
            <person name="Lunden K."/>
            <person name="Morin E."/>
            <person name="Murat C."/>
            <person name="Park J."/>
            <person name="Raffaello T."/>
            <person name="Rouze P."/>
            <person name="Salamov A."/>
            <person name="Schmutz J."/>
            <person name="Solheim H."/>
            <person name="Stahlberg J."/>
            <person name="Velez H."/>
            <person name="de Vries R.P."/>
            <person name="Wiebenga A."/>
            <person name="Woodward S."/>
            <person name="Yakovlev I."/>
            <person name="Garbelotto M."/>
            <person name="Martin F."/>
            <person name="Grigoriev I.V."/>
            <person name="Stenlid J."/>
        </authorList>
    </citation>
    <scope>NUCLEOTIDE SEQUENCE [LARGE SCALE GENOMIC DNA]</scope>
    <source>
        <strain evidence="5 6">TC 32-1</strain>
    </source>
</reference>
<dbReference type="PANTHER" id="PTHR13471">
    <property type="entry name" value="TETRATRICOPEPTIDE-LIKE HELICAL"/>
    <property type="match status" value="1"/>
</dbReference>
<dbReference type="GO" id="GO:1902369">
    <property type="term" value="P:negative regulation of RNA catabolic process"/>
    <property type="evidence" value="ECO:0007669"/>
    <property type="project" value="TreeGrafter"/>
</dbReference>
<protein>
    <recommendedName>
        <fullName evidence="7">DUF1740-domain-containing protein</fullName>
    </recommendedName>
</protein>
<keyword evidence="6" id="KW-1185">Reference proteome</keyword>
<feature type="compositionally biased region" description="Low complexity" evidence="4">
    <location>
        <begin position="1"/>
        <end position="18"/>
    </location>
</feature>
<feature type="compositionally biased region" description="Acidic residues" evidence="4">
    <location>
        <begin position="174"/>
        <end position="194"/>
    </location>
</feature>
<comment type="similarity">
    <text evidence="2">Belongs to the NRDE2 family.</text>
</comment>
<accession>W4KNT4</accession>
<dbReference type="PANTHER" id="PTHR13471:SF0">
    <property type="entry name" value="NUCLEAR EXOSOME REGULATOR NRDE2"/>
    <property type="match status" value="1"/>
</dbReference>
<dbReference type="HOGENOM" id="CLU_007550_0_0_1"/>